<dbReference type="InterPro" id="IPR045055">
    <property type="entry name" value="DNA2/NAM7-like"/>
</dbReference>
<dbReference type="GO" id="GO:0016787">
    <property type="term" value="F:hydrolase activity"/>
    <property type="evidence" value="ECO:0007669"/>
    <property type="project" value="UniProtKB-KW"/>
</dbReference>
<protein>
    <submittedName>
        <fullName evidence="5">P-loop containing nucleoside triphosphate hydrolase protein</fullName>
    </submittedName>
</protein>
<keyword evidence="6" id="KW-1185">Reference proteome</keyword>
<dbReference type="OrthoDB" id="6513042at2759"/>
<reference evidence="5" key="1">
    <citation type="journal article" date="2020" name="Stud. Mycol.">
        <title>101 Dothideomycetes genomes: a test case for predicting lifestyles and emergence of pathogens.</title>
        <authorList>
            <person name="Haridas S."/>
            <person name="Albert R."/>
            <person name="Binder M."/>
            <person name="Bloem J."/>
            <person name="Labutti K."/>
            <person name="Salamov A."/>
            <person name="Andreopoulos B."/>
            <person name="Baker S."/>
            <person name="Barry K."/>
            <person name="Bills G."/>
            <person name="Bluhm B."/>
            <person name="Cannon C."/>
            <person name="Castanera R."/>
            <person name="Culley D."/>
            <person name="Daum C."/>
            <person name="Ezra D."/>
            <person name="Gonzalez J."/>
            <person name="Henrissat B."/>
            <person name="Kuo A."/>
            <person name="Liang C."/>
            <person name="Lipzen A."/>
            <person name="Lutzoni F."/>
            <person name="Magnuson J."/>
            <person name="Mondo S."/>
            <person name="Nolan M."/>
            <person name="Ohm R."/>
            <person name="Pangilinan J."/>
            <person name="Park H.-J."/>
            <person name="Ramirez L."/>
            <person name="Alfaro M."/>
            <person name="Sun H."/>
            <person name="Tritt A."/>
            <person name="Yoshinaga Y."/>
            <person name="Zwiers L.-H."/>
            <person name="Turgeon B."/>
            <person name="Goodwin S."/>
            <person name="Spatafora J."/>
            <person name="Crous P."/>
            <person name="Grigoriev I."/>
        </authorList>
    </citation>
    <scope>NUCLEOTIDE SEQUENCE</scope>
    <source>
        <strain evidence="5">CBS 115976</strain>
    </source>
</reference>
<organism evidence="5 6">
    <name type="scientific">Microthyrium microscopicum</name>
    <dbReference type="NCBI Taxonomy" id="703497"/>
    <lineage>
        <taxon>Eukaryota</taxon>
        <taxon>Fungi</taxon>
        <taxon>Dikarya</taxon>
        <taxon>Ascomycota</taxon>
        <taxon>Pezizomycotina</taxon>
        <taxon>Dothideomycetes</taxon>
        <taxon>Dothideomycetes incertae sedis</taxon>
        <taxon>Microthyriales</taxon>
        <taxon>Microthyriaceae</taxon>
        <taxon>Microthyrium</taxon>
    </lineage>
</organism>
<evidence type="ECO:0000313" key="6">
    <source>
        <dbReference type="Proteomes" id="UP000799302"/>
    </source>
</evidence>
<dbReference type="Pfam" id="PF13086">
    <property type="entry name" value="AAA_11"/>
    <property type="match status" value="1"/>
</dbReference>
<evidence type="ECO:0000256" key="1">
    <source>
        <dbReference type="ARBA" id="ARBA00022806"/>
    </source>
</evidence>
<keyword evidence="1" id="KW-0067">ATP-binding</keyword>
<feature type="region of interest" description="Disordered" evidence="2">
    <location>
        <begin position="1"/>
        <end position="68"/>
    </location>
</feature>
<gene>
    <name evidence="5" type="ORF">BT63DRAFT_454421</name>
</gene>
<dbReference type="AlphaFoldDB" id="A0A6A6UGM5"/>
<dbReference type="InterPro" id="IPR041679">
    <property type="entry name" value="DNA2/NAM7-like_C"/>
</dbReference>
<dbReference type="InterPro" id="IPR041677">
    <property type="entry name" value="DNA2/NAM7_AAA_11"/>
</dbReference>
<name>A0A6A6UGM5_9PEZI</name>
<dbReference type="GO" id="GO:0035194">
    <property type="term" value="P:regulatory ncRNA-mediated post-transcriptional gene silencing"/>
    <property type="evidence" value="ECO:0007669"/>
    <property type="project" value="TreeGrafter"/>
</dbReference>
<evidence type="ECO:0000256" key="2">
    <source>
        <dbReference type="SAM" id="MobiDB-lite"/>
    </source>
</evidence>
<sequence length="905" mass="103074">MPLRPSRAIPIVMDPRSHNNNEITKPYDQEWPTIGSAAAQKSKLPTSPPTKSITSGLSSREDTPSPSSTLDVYARAFVPEAYRIINEFRPITSFKAPNPRAFDYIDYVRSFGAQPYLQNRQLFEHARNTSLHHAPDYFETKEFLEYESEQTMFDNYERHFECLIGREFAHHLVEHKFQALYNQQIQPYPKNNDLYTFEWPGVREETPFIQAGDLIELRQLIVMDPIKRIILMQEWIKAFQRPSYNIGQLAILNPSEPLPPGWTGASIIARVHTVIRSRDTVAIYAPGLSGNLNFNVILPVEQKPYQARLNAISHFGRTLGSLKLNRLSQISLDKSWVEKMLFPDPQDGVWQDKLDPWSSTQEWYDDKLNFEQQKAVRCICERNYGSVPYLTSGPPGTGKTKTLVETALQLIQLPSTSHILICAPSDPAADTLLDRLGKHLGVDELFRLNAPTRNIIEMPSMLQQYCCTTADNAFTLPDFRRLMGYKIVVTSCQDSSMLVDAGLTNSDIAQFERGVMTAIHPTSSNYTCNLHWGALLLDEAAQAIEPEAVIPLSVIAPPIDCSIAQEPIFVMAGDEFQLGPRTYSHHPRLKTSLFTRLFRRPLYSDHPLARKNRPPLYKSMLPMIRPPFANLFRNYRSHPAILAFSSYTFYQDTLLTNGETIDSLKALNIWRGRKWPLLFVPNTSDEDCDKDGGGWFNNGEAHRAVAIAQHVLSSDLINEEDMCIMSPFAAQVRLLRKLCRDQNLWNVNIGPCEAFQGLESRFVILCTTRARERFLERDIEVCKGIIRQPQRLNVCLTRARHGLVVIGNPKILSVDPDWIRFMGFCQRNGLVDGELEVEGVKDEKLRLETVLLAQARDSEFNVEDAAKQLGTYTDDDMVWALGQIAEDIVRHGYEEEEEDYFPEAS</sequence>
<dbReference type="PANTHER" id="PTHR10887:SF365">
    <property type="entry name" value="HELICASE WITH ZINC FINGER DOMAIN-RELATED"/>
    <property type="match status" value="1"/>
</dbReference>
<accession>A0A6A6UGM5</accession>
<dbReference type="Pfam" id="PF13087">
    <property type="entry name" value="AAA_12"/>
    <property type="match status" value="1"/>
</dbReference>
<dbReference type="CDD" id="cd18808">
    <property type="entry name" value="SF1_C_Upf1"/>
    <property type="match status" value="1"/>
</dbReference>
<dbReference type="InterPro" id="IPR027417">
    <property type="entry name" value="P-loop_NTPase"/>
</dbReference>
<feature type="compositionally biased region" description="Polar residues" evidence="2">
    <location>
        <begin position="43"/>
        <end position="68"/>
    </location>
</feature>
<proteinExistence type="predicted"/>
<dbReference type="Proteomes" id="UP000799302">
    <property type="component" value="Unassembled WGS sequence"/>
</dbReference>
<dbReference type="SUPFAM" id="SSF52540">
    <property type="entry name" value="P-loop containing nucleoside triphosphate hydrolases"/>
    <property type="match status" value="1"/>
</dbReference>
<dbReference type="InterPro" id="IPR047187">
    <property type="entry name" value="SF1_C_Upf1"/>
</dbReference>
<dbReference type="Gene3D" id="3.40.50.300">
    <property type="entry name" value="P-loop containing nucleotide triphosphate hydrolases"/>
    <property type="match status" value="2"/>
</dbReference>
<dbReference type="EMBL" id="MU004234">
    <property type="protein sequence ID" value="KAF2670238.1"/>
    <property type="molecule type" value="Genomic_DNA"/>
</dbReference>
<evidence type="ECO:0000259" key="3">
    <source>
        <dbReference type="Pfam" id="PF13086"/>
    </source>
</evidence>
<dbReference type="GO" id="GO:0004386">
    <property type="term" value="F:helicase activity"/>
    <property type="evidence" value="ECO:0007669"/>
    <property type="project" value="InterPro"/>
</dbReference>
<evidence type="ECO:0000259" key="4">
    <source>
        <dbReference type="Pfam" id="PF13087"/>
    </source>
</evidence>
<dbReference type="PANTHER" id="PTHR10887">
    <property type="entry name" value="DNA2/NAM7 HELICASE FAMILY"/>
    <property type="match status" value="1"/>
</dbReference>
<keyword evidence="5" id="KW-0378">Hydrolase</keyword>
<keyword evidence="1" id="KW-0347">Helicase</keyword>
<evidence type="ECO:0000313" key="5">
    <source>
        <dbReference type="EMBL" id="KAF2670238.1"/>
    </source>
</evidence>
<dbReference type="GO" id="GO:0005829">
    <property type="term" value="C:cytosol"/>
    <property type="evidence" value="ECO:0007669"/>
    <property type="project" value="TreeGrafter"/>
</dbReference>
<feature type="domain" description="DNA2/NAM7 helicase helicase" evidence="3">
    <location>
        <begin position="367"/>
        <end position="438"/>
    </location>
</feature>
<keyword evidence="1" id="KW-0547">Nucleotide-binding</keyword>
<feature type="domain" description="DNA2/NAM7 helicase-like C-terminal" evidence="4">
    <location>
        <begin position="628"/>
        <end position="809"/>
    </location>
</feature>